<dbReference type="Proteomes" id="UP000662939">
    <property type="component" value="Chromosome"/>
</dbReference>
<keyword evidence="5" id="KW-0560">Oxidoreductase</keyword>
<dbReference type="InterPro" id="IPR032837">
    <property type="entry name" value="G1PDH"/>
</dbReference>
<proteinExistence type="predicted"/>
<keyword evidence="14" id="KW-1185">Reference proteome</keyword>
<keyword evidence="1" id="KW-0963">Cytoplasm</keyword>
<gene>
    <name evidence="13" type="ORF">JQS30_15190</name>
</gene>
<feature type="binding site" evidence="10">
    <location>
        <position position="278"/>
    </location>
    <ligand>
        <name>glycerol</name>
        <dbReference type="ChEBI" id="CHEBI:17754"/>
    </ligand>
</feature>
<dbReference type="EMBL" id="CP070496">
    <property type="protein sequence ID" value="QSB05083.1"/>
    <property type="molecule type" value="Genomic_DNA"/>
</dbReference>
<evidence type="ECO:0000256" key="3">
    <source>
        <dbReference type="ARBA" id="ARBA00022723"/>
    </source>
</evidence>
<evidence type="ECO:0000256" key="10">
    <source>
        <dbReference type="PIRSR" id="PIRSR000112-1"/>
    </source>
</evidence>
<dbReference type="Gene3D" id="3.40.50.1970">
    <property type="match status" value="1"/>
</dbReference>
<dbReference type="PANTHER" id="PTHR43616:SF5">
    <property type="entry name" value="GLYCEROL DEHYDROGENASE 1"/>
    <property type="match status" value="1"/>
</dbReference>
<reference evidence="13" key="1">
    <citation type="submission" date="2021-02" db="EMBL/GenBank/DDBJ databases">
        <title>Natronoglycomyces albus gen. nov., sp. nov, a haloalkaliphilic actinobacterium from a soda solonchak soil.</title>
        <authorList>
            <person name="Sorokin D.Y."/>
            <person name="Khijniak T.V."/>
            <person name="Zakharycheva A.P."/>
            <person name="Boueva O.V."/>
            <person name="Ariskina E.V."/>
            <person name="Hahnke R.L."/>
            <person name="Bunk B."/>
            <person name="Sproer C."/>
            <person name="Schumann P."/>
            <person name="Evtushenko L.I."/>
            <person name="Kublanov I.V."/>
        </authorList>
    </citation>
    <scope>NUCLEOTIDE SEQUENCE</scope>
    <source>
        <strain evidence="13">DSM 106290</strain>
    </source>
</reference>
<evidence type="ECO:0000313" key="13">
    <source>
        <dbReference type="EMBL" id="QSB05083.1"/>
    </source>
</evidence>
<keyword evidence="8" id="KW-0594">Phospholipid biosynthesis</keyword>
<keyword evidence="2" id="KW-0444">Lipid biosynthesis</keyword>
<keyword evidence="4" id="KW-0521">NADP</keyword>
<dbReference type="Pfam" id="PF13685">
    <property type="entry name" value="Fe-ADH_2"/>
    <property type="match status" value="1"/>
</dbReference>
<evidence type="ECO:0000256" key="8">
    <source>
        <dbReference type="ARBA" id="ARBA00023209"/>
    </source>
</evidence>
<dbReference type="CDD" id="cd08174">
    <property type="entry name" value="G1PDH-like"/>
    <property type="match status" value="1"/>
</dbReference>
<dbReference type="KEGG" id="nav:JQS30_15190"/>
<feature type="binding site" evidence="11">
    <location>
        <position position="128"/>
    </location>
    <ligand>
        <name>glycerol</name>
        <dbReference type="ChEBI" id="CHEBI:17754"/>
    </ligand>
</feature>
<evidence type="ECO:0000256" key="4">
    <source>
        <dbReference type="ARBA" id="ARBA00022857"/>
    </source>
</evidence>
<name>A0A895XNG4_9ACTN</name>
<dbReference type="InterPro" id="IPR016205">
    <property type="entry name" value="Glycerol_DH"/>
</dbReference>
<feature type="binding site" evidence="12">
    <location>
        <position position="132"/>
    </location>
    <ligand>
        <name>NAD(+)</name>
        <dbReference type="ChEBI" id="CHEBI:57540"/>
    </ligand>
</feature>
<feature type="binding site" evidence="10">
    <location>
        <position position="262"/>
    </location>
    <ligand>
        <name>glycerol</name>
        <dbReference type="ChEBI" id="CHEBI:17754"/>
    </ligand>
</feature>
<evidence type="ECO:0000256" key="2">
    <source>
        <dbReference type="ARBA" id="ARBA00022516"/>
    </source>
</evidence>
<dbReference type="GO" id="GO:0016614">
    <property type="term" value="F:oxidoreductase activity, acting on CH-OH group of donors"/>
    <property type="evidence" value="ECO:0007669"/>
    <property type="project" value="InterPro"/>
</dbReference>
<organism evidence="13 14">
    <name type="scientific">Natronoglycomyces albus</name>
    <dbReference type="NCBI Taxonomy" id="2811108"/>
    <lineage>
        <taxon>Bacteria</taxon>
        <taxon>Bacillati</taxon>
        <taxon>Actinomycetota</taxon>
        <taxon>Actinomycetes</taxon>
        <taxon>Glycomycetales</taxon>
        <taxon>Glycomycetaceae</taxon>
        <taxon>Natronoglycomyces</taxon>
    </lineage>
</organism>
<feature type="binding site" evidence="12">
    <location>
        <begin position="101"/>
        <end position="105"/>
    </location>
    <ligand>
        <name>NAD(+)</name>
        <dbReference type="ChEBI" id="CHEBI:57540"/>
    </ligand>
</feature>
<feature type="binding site" evidence="10">
    <location>
        <position position="175"/>
    </location>
    <ligand>
        <name>glycerol</name>
        <dbReference type="ChEBI" id="CHEBI:17754"/>
    </ligand>
</feature>
<evidence type="ECO:0000313" key="14">
    <source>
        <dbReference type="Proteomes" id="UP000662939"/>
    </source>
</evidence>
<dbReference type="RefSeq" id="WP_213171084.1">
    <property type="nucleotide sequence ID" value="NZ_CP070496.1"/>
</dbReference>
<sequence length="365" mass="37585">MPLLARTILAPIAVEVSAGALQTLPDLLVDTRISSGGRVAIVLGPGLGKRLDEQLRTTFPDAVILHIVPGSIEAASMLSVKLRESDQVGRGVDALVGIGGGRLIDTAKYAATQLGLPMVAVATSLAHDGIASPTASLEREGHSVSYGVHIPLAVLVDLDLVRTAPIAQLRAGAGDALSNLSATADWQLAAAVKGEALDGLALSLARTGAEAVLRHPLGADALSGNPQHNPEDFLATLANGLIQGGLAMAIAGSSRPCSGGCHEIAHALETLHPGCALHGEQGALGALFCTYLRGDANLFSELADGLGRFGLPRLPSDIGLTSEQFTDVVLHAPMTRPGRYTILEHKSLERDTITGLLADIEGELA</sequence>
<keyword evidence="7" id="KW-0443">Lipid metabolism</keyword>
<keyword evidence="9" id="KW-1208">Phospholipid metabolism</keyword>
<evidence type="ECO:0000256" key="1">
    <source>
        <dbReference type="ARBA" id="ARBA00022490"/>
    </source>
</evidence>
<accession>A0A895XNG4</accession>
<keyword evidence="3 10" id="KW-0479">Metal-binding</keyword>
<keyword evidence="10" id="KW-0862">Zinc</keyword>
<evidence type="ECO:0000256" key="9">
    <source>
        <dbReference type="ARBA" id="ARBA00023264"/>
    </source>
</evidence>
<dbReference type="SUPFAM" id="SSF56796">
    <property type="entry name" value="Dehydroquinate synthase-like"/>
    <property type="match status" value="1"/>
</dbReference>
<evidence type="ECO:0000256" key="11">
    <source>
        <dbReference type="PIRSR" id="PIRSR000112-2"/>
    </source>
</evidence>
<dbReference type="AlphaFoldDB" id="A0A895XNG4"/>
<dbReference type="GO" id="GO:0046872">
    <property type="term" value="F:metal ion binding"/>
    <property type="evidence" value="ECO:0007669"/>
    <property type="project" value="UniProtKB-KW"/>
</dbReference>
<dbReference type="Gene3D" id="1.20.1090.10">
    <property type="entry name" value="Dehydroquinate synthase-like - alpha domain"/>
    <property type="match status" value="1"/>
</dbReference>
<dbReference type="PANTHER" id="PTHR43616">
    <property type="entry name" value="GLYCEROL DEHYDROGENASE"/>
    <property type="match status" value="1"/>
</dbReference>
<dbReference type="PIRSF" id="PIRSF000112">
    <property type="entry name" value="Glycerol_dehydrogenase"/>
    <property type="match status" value="1"/>
</dbReference>
<evidence type="ECO:0000256" key="5">
    <source>
        <dbReference type="ARBA" id="ARBA00023002"/>
    </source>
</evidence>
<evidence type="ECO:0000256" key="7">
    <source>
        <dbReference type="ARBA" id="ARBA00023098"/>
    </source>
</evidence>
<evidence type="ECO:0000256" key="6">
    <source>
        <dbReference type="ARBA" id="ARBA00023027"/>
    </source>
</evidence>
<protein>
    <submittedName>
        <fullName evidence="13">Iron-containing alcohol dehydrogenase family protein</fullName>
    </submittedName>
</protein>
<evidence type="ECO:0000256" key="12">
    <source>
        <dbReference type="PIRSR" id="PIRSR000112-3"/>
    </source>
</evidence>
<comment type="cofactor">
    <cofactor evidence="10">
        <name>Zn(2+)</name>
        <dbReference type="ChEBI" id="CHEBI:29105"/>
    </cofactor>
    <text evidence="10">Binds 1 zinc ion per subunit.</text>
</comment>
<dbReference type="GO" id="GO:0008654">
    <property type="term" value="P:phospholipid biosynthetic process"/>
    <property type="evidence" value="ECO:0007669"/>
    <property type="project" value="UniProtKB-KW"/>
</dbReference>
<keyword evidence="6 12" id="KW-0520">NAD</keyword>